<reference evidence="1 2" key="1">
    <citation type="submission" date="2018-02" db="EMBL/GenBank/DDBJ databases">
        <authorList>
            <person name="Ng W.L."/>
            <person name="Stoner T.H."/>
            <person name="Russell D.A."/>
            <person name="Garlena R.A."/>
            <person name="Stoner T.H."/>
            <person name="Pope W.H."/>
            <person name="Jacobs-Sera D."/>
            <person name="Hatfull G.F."/>
        </authorList>
    </citation>
    <scope>NUCLEOTIDE SEQUENCE [LARGE SCALE GENOMIC DNA]</scope>
</reference>
<evidence type="ECO:0000313" key="2">
    <source>
        <dbReference type="Proteomes" id="UP000241655"/>
    </source>
</evidence>
<proteinExistence type="predicted"/>
<dbReference type="Proteomes" id="UP000241655">
    <property type="component" value="Segment"/>
</dbReference>
<protein>
    <submittedName>
        <fullName evidence="1">Uncharacterized protein</fullName>
    </submittedName>
</protein>
<name>A0A2P1CD30_9CAUD</name>
<dbReference type="Pfam" id="PF23946">
    <property type="entry name" value="DUF7280"/>
    <property type="match status" value="1"/>
</dbReference>
<accession>A0A2P1CD30</accession>
<gene>
    <name evidence="1" type="primary">97</name>
    <name evidence="1" type="ORF">PBI_BALOO_97</name>
</gene>
<organism evidence="1 2">
    <name type="scientific">Mycobacterium phage Baloo</name>
    <dbReference type="NCBI Taxonomy" id="2099645"/>
    <lineage>
        <taxon>Viruses</taxon>
        <taxon>Duplodnaviria</taxon>
        <taxon>Heunggongvirae</taxon>
        <taxon>Uroviricota</taxon>
        <taxon>Caudoviricetes</taxon>
        <taxon>Bclasvirinae</taxon>
        <taxon>Pipefishvirus</taxon>
        <taxon>Pipefishvirus athena</taxon>
    </lineage>
</organism>
<sequence length="78" mass="8108">MIVYIAQGNPEPVEVEGDSLLEGMVAAQENVGIITWDTVRAFGAQGTAGPKGTRVAVIDLDAAGVRAIHAALWVAYGE</sequence>
<evidence type="ECO:0000313" key="1">
    <source>
        <dbReference type="EMBL" id="AVJ49101.1"/>
    </source>
</evidence>
<dbReference type="EMBL" id="MG920059">
    <property type="protein sequence ID" value="AVJ49101.1"/>
    <property type="molecule type" value="Genomic_DNA"/>
</dbReference>
<dbReference type="InterPro" id="IPR055704">
    <property type="entry name" value="DUF7280"/>
</dbReference>